<dbReference type="InterPro" id="IPR001460">
    <property type="entry name" value="PCN-bd_Tpept"/>
</dbReference>
<organism evidence="16 17">
    <name type="scientific">Pseudoalteromonas arctica A 37-1-2</name>
    <dbReference type="NCBI Taxonomy" id="1117313"/>
    <lineage>
        <taxon>Bacteria</taxon>
        <taxon>Pseudomonadati</taxon>
        <taxon>Pseudomonadota</taxon>
        <taxon>Gammaproteobacteria</taxon>
        <taxon>Alteromonadales</taxon>
        <taxon>Pseudoalteromonadaceae</taxon>
        <taxon>Pseudoalteromonas</taxon>
    </lineage>
</organism>
<protein>
    <recommendedName>
        <fullName evidence="10">peptidoglycan glycosyltransferase</fullName>
        <ecNumber evidence="10">2.4.99.28</ecNumber>
    </recommendedName>
</protein>
<keyword evidence="5" id="KW-0645">Protease</keyword>
<dbReference type="Pfam" id="PF00905">
    <property type="entry name" value="Transpeptidase"/>
    <property type="match status" value="1"/>
</dbReference>
<dbReference type="Gene3D" id="3.40.710.10">
    <property type="entry name" value="DD-peptidase/beta-lactamase superfamily"/>
    <property type="match status" value="1"/>
</dbReference>
<dbReference type="Gene3D" id="1.10.3810.10">
    <property type="entry name" value="Biosynthetic peptidoglycan transglycosylase-like"/>
    <property type="match status" value="1"/>
</dbReference>
<dbReference type="OrthoDB" id="9766909at2"/>
<feature type="domain" description="Penicillin-binding protein transpeptidase" evidence="13">
    <location>
        <begin position="311"/>
        <end position="541"/>
    </location>
</feature>
<dbReference type="KEGG" id="part:PARC_a2180"/>
<dbReference type="EMBL" id="CP011025">
    <property type="protein sequence ID" value="ATC86697.1"/>
    <property type="molecule type" value="Genomic_DNA"/>
</dbReference>
<evidence type="ECO:0000256" key="7">
    <source>
        <dbReference type="ARBA" id="ARBA00022679"/>
    </source>
</evidence>
<evidence type="ECO:0000256" key="5">
    <source>
        <dbReference type="ARBA" id="ARBA00022670"/>
    </source>
</evidence>
<dbReference type="InterPro" id="IPR009647">
    <property type="entry name" value="PBP_C"/>
</dbReference>
<dbReference type="RefSeq" id="WP_010554499.1">
    <property type="nucleotide sequence ID" value="NZ_CP011025.1"/>
</dbReference>
<dbReference type="GO" id="GO:0030288">
    <property type="term" value="C:outer membrane-bounded periplasmic space"/>
    <property type="evidence" value="ECO:0007669"/>
    <property type="project" value="TreeGrafter"/>
</dbReference>
<dbReference type="PANTHER" id="PTHR32282">
    <property type="entry name" value="BINDING PROTEIN TRANSPEPTIDASE, PUTATIVE-RELATED"/>
    <property type="match status" value="1"/>
</dbReference>
<evidence type="ECO:0000256" key="9">
    <source>
        <dbReference type="ARBA" id="ARBA00023268"/>
    </source>
</evidence>
<dbReference type="InterPro" id="IPR012338">
    <property type="entry name" value="Beta-lactam/transpept-like"/>
</dbReference>
<dbReference type="SUPFAM" id="SSF56601">
    <property type="entry name" value="beta-lactamase/transpeptidase-like"/>
    <property type="match status" value="1"/>
</dbReference>
<dbReference type="Pfam" id="PF06832">
    <property type="entry name" value="BiPBP_C"/>
    <property type="match status" value="1"/>
</dbReference>
<dbReference type="Pfam" id="PF00912">
    <property type="entry name" value="Transgly"/>
    <property type="match status" value="1"/>
</dbReference>
<comment type="similarity">
    <text evidence="2">In the C-terminal section; belongs to the transpeptidase family.</text>
</comment>
<keyword evidence="12" id="KW-1133">Transmembrane helix</keyword>
<comment type="similarity">
    <text evidence="3">In the N-terminal section; belongs to the glycosyltransferase 51 family.</text>
</comment>
<dbReference type="GO" id="GO:0006508">
    <property type="term" value="P:proteolysis"/>
    <property type="evidence" value="ECO:0007669"/>
    <property type="project" value="UniProtKB-KW"/>
</dbReference>
<evidence type="ECO:0000256" key="10">
    <source>
        <dbReference type="ARBA" id="ARBA00044770"/>
    </source>
</evidence>
<evidence type="ECO:0000256" key="12">
    <source>
        <dbReference type="SAM" id="Phobius"/>
    </source>
</evidence>
<keyword evidence="12" id="KW-0812">Transmembrane</keyword>
<evidence type="ECO:0000256" key="2">
    <source>
        <dbReference type="ARBA" id="ARBA00007090"/>
    </source>
</evidence>
<evidence type="ECO:0000256" key="6">
    <source>
        <dbReference type="ARBA" id="ARBA00022676"/>
    </source>
</evidence>
<dbReference type="PANTHER" id="PTHR32282:SF15">
    <property type="entry name" value="PENICILLIN-BINDING PROTEIN 1C"/>
    <property type="match status" value="1"/>
</dbReference>
<proteinExistence type="inferred from homology"/>
<evidence type="ECO:0000259" key="15">
    <source>
        <dbReference type="Pfam" id="PF06832"/>
    </source>
</evidence>
<accession>A0A290S593</accession>
<dbReference type="GO" id="GO:0008955">
    <property type="term" value="F:peptidoglycan glycosyltransferase activity"/>
    <property type="evidence" value="ECO:0007669"/>
    <property type="project" value="UniProtKB-EC"/>
</dbReference>
<feature type="domain" description="Penicillin-binding C-terminal" evidence="15">
    <location>
        <begin position="702"/>
        <end position="786"/>
    </location>
</feature>
<keyword evidence="7" id="KW-0808">Transferase</keyword>
<dbReference type="InterPro" id="IPR011815">
    <property type="entry name" value="PBP_1c"/>
</dbReference>
<evidence type="ECO:0000259" key="13">
    <source>
        <dbReference type="Pfam" id="PF00905"/>
    </source>
</evidence>
<dbReference type="GO" id="GO:0008658">
    <property type="term" value="F:penicillin binding"/>
    <property type="evidence" value="ECO:0007669"/>
    <property type="project" value="InterPro"/>
</dbReference>
<dbReference type="AlphaFoldDB" id="A0A290S593"/>
<evidence type="ECO:0000313" key="17">
    <source>
        <dbReference type="Proteomes" id="UP000016505"/>
    </source>
</evidence>
<dbReference type="InterPro" id="IPR001264">
    <property type="entry name" value="Glyco_trans_51"/>
</dbReference>
<evidence type="ECO:0000256" key="1">
    <source>
        <dbReference type="ARBA" id="ARBA00004752"/>
    </source>
</evidence>
<dbReference type="EC" id="2.4.99.28" evidence="10"/>
<feature type="domain" description="Glycosyl transferase family 51" evidence="14">
    <location>
        <begin position="61"/>
        <end position="216"/>
    </location>
</feature>
<comment type="pathway">
    <text evidence="1">Cell wall biogenesis; peptidoglycan biosynthesis.</text>
</comment>
<dbReference type="InterPro" id="IPR023346">
    <property type="entry name" value="Lysozyme-like_dom_sf"/>
</dbReference>
<keyword evidence="4" id="KW-0121">Carboxypeptidase</keyword>
<keyword evidence="8" id="KW-0378">Hydrolase</keyword>
<dbReference type="InterPro" id="IPR036950">
    <property type="entry name" value="PBP_transglycosylase"/>
</dbReference>
<evidence type="ECO:0000256" key="11">
    <source>
        <dbReference type="ARBA" id="ARBA00049902"/>
    </source>
</evidence>
<reference evidence="16 17" key="1">
    <citation type="journal article" date="2012" name="J. Bacteriol.">
        <title>Genome sequences of type strains of seven species of the marine bacterium Pseudoalteromonas.</title>
        <authorList>
            <person name="Xie B.B."/>
            <person name="Shu Y.L."/>
            <person name="Qin Q.L."/>
            <person name="Rong J.C."/>
            <person name="Zhang X.Y."/>
            <person name="Chen X.L."/>
            <person name="Shi M."/>
            <person name="He H.L."/>
            <person name="Zhou B.C."/>
            <person name="Zhang Y.Z."/>
        </authorList>
    </citation>
    <scope>NUCLEOTIDE SEQUENCE [LARGE SCALE GENOMIC DNA]</scope>
    <source>
        <strain evidence="16 17">A 37-1-2</strain>
    </source>
</reference>
<keyword evidence="12" id="KW-0472">Membrane</keyword>
<feature type="transmembrane region" description="Helical" evidence="12">
    <location>
        <begin position="12"/>
        <end position="30"/>
    </location>
</feature>
<dbReference type="GO" id="GO:0004180">
    <property type="term" value="F:carboxypeptidase activity"/>
    <property type="evidence" value="ECO:0007669"/>
    <property type="project" value="UniProtKB-KW"/>
</dbReference>
<dbReference type="SUPFAM" id="SSF53955">
    <property type="entry name" value="Lysozyme-like"/>
    <property type="match status" value="1"/>
</dbReference>
<evidence type="ECO:0000256" key="3">
    <source>
        <dbReference type="ARBA" id="ARBA00007739"/>
    </source>
</evidence>
<gene>
    <name evidence="16" type="primary">pbpC</name>
    <name evidence="16" type="ORF">PARC_a2180</name>
</gene>
<evidence type="ECO:0000256" key="8">
    <source>
        <dbReference type="ARBA" id="ARBA00022801"/>
    </source>
</evidence>
<dbReference type="UniPathway" id="UPA00219"/>
<name>A0A290S593_9GAMM</name>
<comment type="catalytic activity">
    <reaction evidence="11">
        <text>[GlcNAc-(1-&gt;4)-Mur2Ac(oyl-L-Ala-gamma-D-Glu-L-Lys-D-Ala-D-Ala)](n)-di-trans,octa-cis-undecaprenyl diphosphate + beta-D-GlcNAc-(1-&gt;4)-Mur2Ac(oyl-L-Ala-gamma-D-Glu-L-Lys-D-Ala-D-Ala)-di-trans,octa-cis-undecaprenyl diphosphate = [GlcNAc-(1-&gt;4)-Mur2Ac(oyl-L-Ala-gamma-D-Glu-L-Lys-D-Ala-D-Ala)](n+1)-di-trans,octa-cis-undecaprenyl diphosphate + di-trans,octa-cis-undecaprenyl diphosphate + H(+)</text>
        <dbReference type="Rhea" id="RHEA:23708"/>
        <dbReference type="Rhea" id="RHEA-COMP:9602"/>
        <dbReference type="Rhea" id="RHEA-COMP:9603"/>
        <dbReference type="ChEBI" id="CHEBI:15378"/>
        <dbReference type="ChEBI" id="CHEBI:58405"/>
        <dbReference type="ChEBI" id="CHEBI:60033"/>
        <dbReference type="ChEBI" id="CHEBI:78435"/>
        <dbReference type="EC" id="2.4.99.28"/>
    </reaction>
</comment>
<keyword evidence="6" id="KW-0328">Glycosyltransferase</keyword>
<evidence type="ECO:0000256" key="4">
    <source>
        <dbReference type="ARBA" id="ARBA00022645"/>
    </source>
</evidence>
<dbReference type="Proteomes" id="UP000016505">
    <property type="component" value="Chromosome I"/>
</dbReference>
<evidence type="ECO:0000259" key="14">
    <source>
        <dbReference type="Pfam" id="PF00912"/>
    </source>
</evidence>
<dbReference type="NCBIfam" id="TIGR02073">
    <property type="entry name" value="PBP_1c"/>
    <property type="match status" value="1"/>
</dbReference>
<dbReference type="GO" id="GO:0009252">
    <property type="term" value="P:peptidoglycan biosynthetic process"/>
    <property type="evidence" value="ECO:0007669"/>
    <property type="project" value="UniProtKB-UniPathway"/>
</dbReference>
<keyword evidence="9" id="KW-0511">Multifunctional enzyme</keyword>
<sequence length="793" mass="89321">MLPSLNKKLSFIIKTAFFTTALLAVLLYLFTPKPDITQPNAYSTAFYDSSDKLLRLNLAADDRYRLWTPIDKIPLSVQQATLLYEDQDFYEHIGIDFIALINAFYTSYIKRSHRVGASTITMQVARLHFGMNTHVIFGKVEQILRALQIERHYSKNQILEAYFNLAPYGSNIEGVGAASLIYFKKPAIDLNLPESLLLSLIPQNPTKRNPIKKSAKLVLLETRKKLFTRWLEKYPDDKHWLAAMQLPIKVYASSDLPFEAPHFIDNLQSEYPHLKPGEYKTSIDLNLQNLLQRHARNYINRRHRDGLSNTSAILLNYKTMEVVAELGSVDFFNNDISGQVNGVRAKRSPGSTLKPFIYALAIDEGLIHPLTLVKDAPKRFGGYTPENYDQQFLGPISATESLVLSRNVPAVNLMYRLQKVGLYDLLVAADIKKLQPKEFYGLALALGGSEVTMLELVKLYAMLANLGVYKDEVILKKDATVINENNPNNQNNHIKQLISPEAAYLTLQMLSENSAVDEISFQKERRQSYPVYWKTGTSFAFRDAWSVGIVGPYVLATWVGNFSGEGHPSFIGRQAAAPLFFEIIRSLDSYGLIKGNIKPGGLNITEVDICSTTGDLPNVHCPKTEKGLFIPGKSPIKVSDVHREIYIDKVSGLRACQYVESTTTKAVYEFWPSDLVRLFKQAGIVKRQPPPYLDSCLINDTSTRGSAPSITSPSNLISYTIRASKLKQEGLPFSAITDTDSRILYWFVDNSFVGKVERDTPFFWHPQVGEFDVRVVDNLGRSASVSMRVKLVQ</sequence>
<evidence type="ECO:0000313" key="16">
    <source>
        <dbReference type="EMBL" id="ATC86697.1"/>
    </source>
</evidence>
<dbReference type="InterPro" id="IPR050396">
    <property type="entry name" value="Glycosyltr_51/Transpeptidase"/>
</dbReference>